<evidence type="ECO:0000313" key="5">
    <source>
        <dbReference type="EMBL" id="MUG70397.1"/>
    </source>
</evidence>
<evidence type="ECO:0000259" key="3">
    <source>
        <dbReference type="Pfam" id="PF00501"/>
    </source>
</evidence>
<dbReference type="InterPro" id="IPR020845">
    <property type="entry name" value="AMP-binding_CS"/>
</dbReference>
<evidence type="ECO:0000256" key="1">
    <source>
        <dbReference type="ARBA" id="ARBA00006432"/>
    </source>
</evidence>
<dbReference type="Gene3D" id="3.40.50.12780">
    <property type="entry name" value="N-terminal domain of ligase-like"/>
    <property type="match status" value="1"/>
</dbReference>
<dbReference type="Pfam" id="PF13193">
    <property type="entry name" value="AMP-binding_C"/>
    <property type="match status" value="1"/>
</dbReference>
<evidence type="ECO:0000313" key="6">
    <source>
        <dbReference type="Proteomes" id="UP000450917"/>
    </source>
</evidence>
<dbReference type="PROSITE" id="PS00455">
    <property type="entry name" value="AMP_BINDING"/>
    <property type="match status" value="1"/>
</dbReference>
<dbReference type="PANTHER" id="PTHR43201:SF5">
    <property type="entry name" value="MEDIUM-CHAIN ACYL-COA LIGASE ACSF2, MITOCHONDRIAL"/>
    <property type="match status" value="1"/>
</dbReference>
<dbReference type="PANTHER" id="PTHR43201">
    <property type="entry name" value="ACYL-COA SYNTHETASE"/>
    <property type="match status" value="1"/>
</dbReference>
<organism evidence="5 6">
    <name type="scientific">Paenibacillus validus</name>
    <dbReference type="NCBI Taxonomy" id="44253"/>
    <lineage>
        <taxon>Bacteria</taxon>
        <taxon>Bacillati</taxon>
        <taxon>Bacillota</taxon>
        <taxon>Bacilli</taxon>
        <taxon>Bacillales</taxon>
        <taxon>Paenibacillaceae</taxon>
        <taxon>Paenibacillus</taxon>
    </lineage>
</organism>
<dbReference type="Pfam" id="PF00501">
    <property type="entry name" value="AMP-binding"/>
    <property type="match status" value="1"/>
</dbReference>
<keyword evidence="6" id="KW-1185">Reference proteome</keyword>
<dbReference type="InterPro" id="IPR042099">
    <property type="entry name" value="ANL_N_sf"/>
</dbReference>
<feature type="domain" description="AMP-binding enzyme C-terminal" evidence="4">
    <location>
        <begin position="419"/>
        <end position="486"/>
    </location>
</feature>
<feature type="domain" description="AMP-dependent synthetase/ligase" evidence="3">
    <location>
        <begin position="38"/>
        <end position="354"/>
    </location>
</feature>
<dbReference type="InterPro" id="IPR000873">
    <property type="entry name" value="AMP-dep_synth/lig_dom"/>
</dbReference>
<evidence type="ECO:0000256" key="2">
    <source>
        <dbReference type="ARBA" id="ARBA00022598"/>
    </source>
</evidence>
<protein>
    <submittedName>
        <fullName evidence="5">AMP-binding protein</fullName>
    </submittedName>
</protein>
<accession>A0A7X2Z8W8</accession>
<sequence length="504" mass="56608">MDRFGRYYDCRRRIPRNDKRRRTIMTLAQKVFHYPDADKVVLTTFSGHYTSRDIQVEMDRYISLLRPLELKGKKVGLLVPAIPSYAALVLAINELGGTIIPLSWQFRKEDLSAVLQFLDPHVVFSINTHNGFPFAEVMEAWAIGSGKETLLYTSDDCKEWKSKAIAGAERALEQDKIDFICCSSGSTGTPKGMVVGIHAFDFSFQLLKDFNELKPTDVVFLNAPPNSVFGIASLLTGIRSGVRIVFPDNFELPRMITLMQETACNKVVSTPSIFKAIYTFGQSLNPDVFKKIEFVGLTGEMMTEDYVKQFELMQQCKFVGQYGSSELGGAMLCDLRQQLEFTVYDGVQYKVKEDELLLKSPAAFSGYYQNPQLTEQCFDEEGWFYTGDLVRLNEKNKLEFIGRKKELIKKGGQQVIPGEVEKVLSQHAGVKQAVVIGAPHPVFGEQIVAFVVPQDDLSTDDLYAFCRAKIAGYKVPDRIVAIAEIPVAQGKVDKITLRTMVAKQ</sequence>
<dbReference type="SUPFAM" id="SSF56801">
    <property type="entry name" value="Acetyl-CoA synthetase-like"/>
    <property type="match status" value="1"/>
</dbReference>
<proteinExistence type="inferred from homology"/>
<keyword evidence="2" id="KW-0436">Ligase</keyword>
<comment type="similarity">
    <text evidence="1">Belongs to the ATP-dependent AMP-binding enzyme family.</text>
</comment>
<comment type="caution">
    <text evidence="5">The sequence shown here is derived from an EMBL/GenBank/DDBJ whole genome shotgun (WGS) entry which is preliminary data.</text>
</comment>
<dbReference type="CDD" id="cd04433">
    <property type="entry name" value="AFD_class_I"/>
    <property type="match status" value="1"/>
</dbReference>
<dbReference type="InterPro" id="IPR025110">
    <property type="entry name" value="AMP-bd_C"/>
</dbReference>
<gene>
    <name evidence="5" type="ORF">GNP93_06860</name>
</gene>
<dbReference type="Proteomes" id="UP000450917">
    <property type="component" value="Unassembled WGS sequence"/>
</dbReference>
<dbReference type="EMBL" id="WNZX01000004">
    <property type="protein sequence ID" value="MUG70397.1"/>
    <property type="molecule type" value="Genomic_DNA"/>
</dbReference>
<dbReference type="Gene3D" id="3.30.300.30">
    <property type="match status" value="1"/>
</dbReference>
<dbReference type="GO" id="GO:0006631">
    <property type="term" value="P:fatty acid metabolic process"/>
    <property type="evidence" value="ECO:0007669"/>
    <property type="project" value="TreeGrafter"/>
</dbReference>
<name>A0A7X2Z8W8_9BACL</name>
<evidence type="ECO:0000259" key="4">
    <source>
        <dbReference type="Pfam" id="PF13193"/>
    </source>
</evidence>
<dbReference type="InterPro" id="IPR045851">
    <property type="entry name" value="AMP-bd_C_sf"/>
</dbReference>
<dbReference type="GO" id="GO:0031956">
    <property type="term" value="F:medium-chain fatty acid-CoA ligase activity"/>
    <property type="evidence" value="ECO:0007669"/>
    <property type="project" value="TreeGrafter"/>
</dbReference>
<reference evidence="5 6" key="1">
    <citation type="submission" date="2019-11" db="EMBL/GenBank/DDBJ databases">
        <title>Draft genome sequences of five Paenibacillus species of dairy origin.</title>
        <authorList>
            <person name="Olajide A.M."/>
            <person name="Chen S."/>
            <person name="Lapointe G."/>
        </authorList>
    </citation>
    <scope>NUCLEOTIDE SEQUENCE [LARGE SCALE GENOMIC DNA]</scope>
    <source>
        <strain evidence="5 6">2CS3</strain>
    </source>
</reference>
<dbReference type="AlphaFoldDB" id="A0A7X2Z8W8"/>